<dbReference type="InterPro" id="IPR049458">
    <property type="entry name" value="EpsG-like"/>
</dbReference>
<evidence type="ECO:0008006" key="4">
    <source>
        <dbReference type="Google" id="ProtNLM"/>
    </source>
</evidence>
<feature type="transmembrane region" description="Helical" evidence="1">
    <location>
        <begin position="303"/>
        <end position="322"/>
    </location>
</feature>
<feature type="transmembrane region" description="Helical" evidence="1">
    <location>
        <begin position="175"/>
        <end position="200"/>
    </location>
</feature>
<keyword evidence="1" id="KW-1133">Transmembrane helix</keyword>
<keyword evidence="1" id="KW-0812">Transmembrane</keyword>
<sequence length="365" mass="42582">MTLAYFVTITMLLTYLINSALVCYSKKPQNKEAYRFYIVLAYLVYMFVTVFRPMGPGLGGTDTWGYRNYFLSSRGSLMHGLTVQTYEKGYAFFVWFVRLFTTEYRVVLFLVHSFIFVSTVSFLKKIRFNKYSFITIMALVFLALDSINIVRIIVAVCISYYLYDALYQGRIYKALGIILLASSVHISAVILFVVYFIYIVKRYEKDFSLDKLMILTFVFMIGTFIAIHVMDSIINQTKYVFYDQDEGIAFPSYIMFLGVFLVSIMQYKKLVKFDKINEVLIYALSVGLVILPLQYRYAIMYRMLLYIHPIMFTLIPAIFVEDEPSFDEHKLTKIAINCMLVMFIVYRIYSFFTGELVDLGSFGGF</sequence>
<feature type="transmembrane region" description="Helical" evidence="1">
    <location>
        <begin position="6"/>
        <end position="24"/>
    </location>
</feature>
<gene>
    <name evidence="2" type="ORF">AOC36_02550</name>
</gene>
<organism evidence="2 3">
    <name type="scientific">Erysipelothrix larvae</name>
    <dbReference type="NCBI Taxonomy" id="1514105"/>
    <lineage>
        <taxon>Bacteria</taxon>
        <taxon>Bacillati</taxon>
        <taxon>Bacillota</taxon>
        <taxon>Erysipelotrichia</taxon>
        <taxon>Erysipelotrichales</taxon>
        <taxon>Erysipelotrichaceae</taxon>
        <taxon>Erysipelothrix</taxon>
    </lineage>
</organism>
<feature type="transmembrane region" description="Helical" evidence="1">
    <location>
        <begin position="212"/>
        <end position="230"/>
    </location>
</feature>
<dbReference type="KEGG" id="erl:AOC36_02550"/>
<evidence type="ECO:0000256" key="1">
    <source>
        <dbReference type="SAM" id="Phobius"/>
    </source>
</evidence>
<dbReference type="EMBL" id="CP013213">
    <property type="protein sequence ID" value="AMC92902.1"/>
    <property type="molecule type" value="Genomic_DNA"/>
</dbReference>
<evidence type="ECO:0000313" key="3">
    <source>
        <dbReference type="Proteomes" id="UP000063781"/>
    </source>
</evidence>
<feature type="transmembrane region" description="Helical" evidence="1">
    <location>
        <begin position="36"/>
        <end position="54"/>
    </location>
</feature>
<reference evidence="2 3" key="1">
    <citation type="submission" date="2015-10" db="EMBL/GenBank/DDBJ databases">
        <title>Erysipelothrix larvae sp. LV19 isolated from the larval gut of the rhinoceros beetle, Trypoxylus dichotomus.</title>
        <authorList>
            <person name="Lim S."/>
            <person name="Kim B.-C."/>
        </authorList>
    </citation>
    <scope>NUCLEOTIDE SEQUENCE [LARGE SCALE GENOMIC DNA]</scope>
    <source>
        <strain evidence="2 3">LV19</strain>
    </source>
</reference>
<feature type="transmembrane region" description="Helical" evidence="1">
    <location>
        <begin position="104"/>
        <end position="123"/>
    </location>
</feature>
<dbReference type="AlphaFoldDB" id="A0A0X8GYS6"/>
<dbReference type="Pfam" id="PF14897">
    <property type="entry name" value="EpsG"/>
    <property type="match status" value="1"/>
</dbReference>
<name>A0A0X8GYS6_9FIRM</name>
<dbReference type="OrthoDB" id="9845758at2"/>
<dbReference type="RefSeq" id="WP_067631009.1">
    <property type="nucleotide sequence ID" value="NZ_CP013213.1"/>
</dbReference>
<protein>
    <recommendedName>
        <fullName evidence="4">EpsG family protein</fullName>
    </recommendedName>
</protein>
<dbReference type="Proteomes" id="UP000063781">
    <property type="component" value="Chromosome"/>
</dbReference>
<keyword evidence="3" id="KW-1185">Reference proteome</keyword>
<feature type="transmembrane region" description="Helical" evidence="1">
    <location>
        <begin position="334"/>
        <end position="352"/>
    </location>
</feature>
<dbReference type="STRING" id="1514105.AOC36_02550"/>
<evidence type="ECO:0000313" key="2">
    <source>
        <dbReference type="EMBL" id="AMC92902.1"/>
    </source>
</evidence>
<proteinExistence type="predicted"/>
<feature type="transmembrane region" description="Helical" evidence="1">
    <location>
        <begin position="279"/>
        <end position="297"/>
    </location>
</feature>
<feature type="transmembrane region" description="Helical" evidence="1">
    <location>
        <begin position="250"/>
        <end position="267"/>
    </location>
</feature>
<keyword evidence="1" id="KW-0472">Membrane</keyword>
<feature type="transmembrane region" description="Helical" evidence="1">
    <location>
        <begin position="135"/>
        <end position="163"/>
    </location>
</feature>
<accession>A0A0X8GYS6</accession>